<protein>
    <submittedName>
        <fullName evidence="1">Uncharacterized protein</fullName>
    </submittedName>
</protein>
<proteinExistence type="predicted"/>
<evidence type="ECO:0000313" key="1">
    <source>
        <dbReference type="EMBL" id="GLK84440.1"/>
    </source>
</evidence>
<dbReference type="AlphaFoldDB" id="A0A9W6JYH7"/>
<gene>
    <name evidence="1" type="ORF">GCM10017653_25100</name>
</gene>
<dbReference type="Proteomes" id="UP001143330">
    <property type="component" value="Unassembled WGS sequence"/>
</dbReference>
<dbReference type="EMBL" id="BSFM01000012">
    <property type="protein sequence ID" value="GLK84440.1"/>
    <property type="molecule type" value="Genomic_DNA"/>
</dbReference>
<reference evidence="1" key="2">
    <citation type="submission" date="2023-01" db="EMBL/GenBank/DDBJ databases">
        <authorList>
            <person name="Sun Q."/>
            <person name="Evtushenko L."/>
        </authorList>
    </citation>
    <scope>NUCLEOTIDE SEQUENCE</scope>
    <source>
        <strain evidence="1">VKM B-2789</strain>
    </source>
</reference>
<comment type="caution">
    <text evidence="1">The sequence shown here is derived from an EMBL/GenBank/DDBJ whole genome shotgun (WGS) entry which is preliminary data.</text>
</comment>
<keyword evidence="2" id="KW-1185">Reference proteome</keyword>
<name>A0A9W6JYH7_9HYPH</name>
<dbReference type="RefSeq" id="WP_213358769.1">
    <property type="nucleotide sequence ID" value="NZ_BSFM01000012.1"/>
</dbReference>
<evidence type="ECO:0000313" key="2">
    <source>
        <dbReference type="Proteomes" id="UP001143330"/>
    </source>
</evidence>
<reference evidence="1" key="1">
    <citation type="journal article" date="2014" name="Int. J. Syst. Evol. Microbiol.">
        <title>Complete genome sequence of Corynebacterium casei LMG S-19264T (=DSM 44701T), isolated from a smear-ripened cheese.</title>
        <authorList>
            <consortium name="US DOE Joint Genome Institute (JGI-PGF)"/>
            <person name="Walter F."/>
            <person name="Albersmeier A."/>
            <person name="Kalinowski J."/>
            <person name="Ruckert C."/>
        </authorList>
    </citation>
    <scope>NUCLEOTIDE SEQUENCE</scope>
    <source>
        <strain evidence="1">VKM B-2789</strain>
    </source>
</reference>
<sequence length="93" mass="10482">MQLELVEFRNISPHRSVEYMVDALIVPAGGGFPDFWRAQGTVEERSPFDLEGHGMWEEKKSAIAHALEADGYADIKRTLARYDGPPIPPAEWI</sequence>
<accession>A0A9W6JYH7</accession>
<organism evidence="1 2">
    <name type="scientific">Ancylobacter defluvii</name>
    <dbReference type="NCBI Taxonomy" id="1282440"/>
    <lineage>
        <taxon>Bacteria</taxon>
        <taxon>Pseudomonadati</taxon>
        <taxon>Pseudomonadota</taxon>
        <taxon>Alphaproteobacteria</taxon>
        <taxon>Hyphomicrobiales</taxon>
        <taxon>Xanthobacteraceae</taxon>
        <taxon>Ancylobacter</taxon>
    </lineage>
</organism>